<evidence type="ECO:0000259" key="1">
    <source>
        <dbReference type="PROSITE" id="PS51819"/>
    </source>
</evidence>
<dbReference type="RefSeq" id="WP_109573033.1">
    <property type="nucleotide sequence ID" value="NZ_UHJL01000002.1"/>
</dbReference>
<dbReference type="Pfam" id="PF00903">
    <property type="entry name" value="Glyoxalase"/>
    <property type="match status" value="1"/>
</dbReference>
<evidence type="ECO:0000313" key="3">
    <source>
        <dbReference type="Proteomes" id="UP000255423"/>
    </source>
</evidence>
<accession>A0A380S6T0</accession>
<dbReference type="GO" id="GO:0051213">
    <property type="term" value="F:dioxygenase activity"/>
    <property type="evidence" value="ECO:0007669"/>
    <property type="project" value="UniProtKB-KW"/>
</dbReference>
<dbReference type="PROSITE" id="PS51819">
    <property type="entry name" value="VOC"/>
    <property type="match status" value="1"/>
</dbReference>
<dbReference type="EMBL" id="UHJL01000002">
    <property type="protein sequence ID" value="SUQ24614.1"/>
    <property type="molecule type" value="Genomic_DNA"/>
</dbReference>
<feature type="domain" description="VOC" evidence="1">
    <location>
        <begin position="2"/>
        <end position="186"/>
    </location>
</feature>
<organism evidence="2 3">
    <name type="scientific">Fibrobacter succinogenes</name>
    <name type="common">Bacteroides succinogenes</name>
    <dbReference type="NCBI Taxonomy" id="833"/>
    <lineage>
        <taxon>Bacteria</taxon>
        <taxon>Pseudomonadati</taxon>
        <taxon>Fibrobacterota</taxon>
        <taxon>Fibrobacteria</taxon>
        <taxon>Fibrobacterales</taxon>
        <taxon>Fibrobacteraceae</taxon>
        <taxon>Fibrobacter</taxon>
    </lineage>
</organism>
<dbReference type="InterPro" id="IPR029068">
    <property type="entry name" value="Glyas_Bleomycin-R_OHBP_Dase"/>
</dbReference>
<proteinExistence type="predicted"/>
<dbReference type="Proteomes" id="UP000255423">
    <property type="component" value="Unassembled WGS sequence"/>
</dbReference>
<dbReference type="InterPro" id="IPR004360">
    <property type="entry name" value="Glyas_Fos-R_dOase_dom"/>
</dbReference>
<sequence length="186" mass="21019">MKIEHIAIWVKDIDKVCEFYRKYFGGVVHPIYHNPAKQFTSRFITFDDGARLEVMHRPDIDVGIENVWTVTKLQSNTHRSANEKIRAFFRFLTSAVFHVKHAIASVATGCSHTGMTEHEHVGHEVSQHLGFTHLSFSVGSKEEVDHLTQQMSSEGVPVVGQPRTTGDGYYESVVLDPEGNRIEITV</sequence>
<evidence type="ECO:0000313" key="2">
    <source>
        <dbReference type="EMBL" id="SUQ24614.1"/>
    </source>
</evidence>
<reference evidence="2 3" key="1">
    <citation type="submission" date="2017-08" db="EMBL/GenBank/DDBJ databases">
        <authorList>
            <person name="de Groot N.N."/>
        </authorList>
    </citation>
    <scope>NUCLEOTIDE SEQUENCE [LARGE SCALE GENOMIC DNA]</scope>
    <source>
        <strain evidence="2 3">HM2</strain>
    </source>
</reference>
<dbReference type="Gene3D" id="3.10.180.10">
    <property type="entry name" value="2,3-Dihydroxybiphenyl 1,2-Dioxygenase, domain 1"/>
    <property type="match status" value="1"/>
</dbReference>
<dbReference type="PANTHER" id="PTHR36113:SF1">
    <property type="entry name" value="GLYOXALASE_BLEOMYCIN RESISTANCE PROTEIN_DIOXYGENASE"/>
    <property type="match status" value="1"/>
</dbReference>
<keyword evidence="2" id="KW-0223">Dioxygenase</keyword>
<dbReference type="PANTHER" id="PTHR36113">
    <property type="entry name" value="LYASE, PUTATIVE-RELATED-RELATED"/>
    <property type="match status" value="1"/>
</dbReference>
<dbReference type="AlphaFoldDB" id="A0A380S6T0"/>
<dbReference type="InterPro" id="IPR051332">
    <property type="entry name" value="Fosfomycin_Res_Enzymes"/>
</dbReference>
<dbReference type="SUPFAM" id="SSF54593">
    <property type="entry name" value="Glyoxalase/Bleomycin resistance protein/Dihydroxybiphenyl dioxygenase"/>
    <property type="match status" value="1"/>
</dbReference>
<name>A0A380S6T0_FIBSU</name>
<protein>
    <submittedName>
        <fullName evidence="2">Catechol 2,3-dioxygenase</fullName>
    </submittedName>
</protein>
<dbReference type="InterPro" id="IPR037523">
    <property type="entry name" value="VOC_core"/>
</dbReference>
<gene>
    <name evidence="2" type="ORF">SAMN05661053_2022</name>
</gene>
<keyword evidence="2" id="KW-0560">Oxidoreductase</keyword>